<dbReference type="InterPro" id="IPR004875">
    <property type="entry name" value="DDE_SF_endonuclease_dom"/>
</dbReference>
<reference evidence="3 4" key="1">
    <citation type="journal article" date="2022" name="Allergy">
        <title>Genome assembly and annotation of Periplaneta americana reveal a comprehensive cockroach allergen profile.</title>
        <authorList>
            <person name="Wang L."/>
            <person name="Xiong Q."/>
            <person name="Saelim N."/>
            <person name="Wang L."/>
            <person name="Nong W."/>
            <person name="Wan A.T."/>
            <person name="Shi M."/>
            <person name="Liu X."/>
            <person name="Cao Q."/>
            <person name="Hui J.H.L."/>
            <person name="Sookrung N."/>
            <person name="Leung T.F."/>
            <person name="Tungtrongchitr A."/>
            <person name="Tsui S.K.W."/>
        </authorList>
    </citation>
    <scope>NUCLEOTIDE SEQUENCE [LARGE SCALE GENOMIC DNA]</scope>
    <source>
        <strain evidence="3">PWHHKU_190912</strain>
    </source>
</reference>
<dbReference type="EMBL" id="JAJSOF020000019">
    <property type="protein sequence ID" value="KAJ4439001.1"/>
    <property type="molecule type" value="Genomic_DNA"/>
</dbReference>
<dbReference type="Proteomes" id="UP001148838">
    <property type="component" value="Unassembled WGS sequence"/>
</dbReference>
<gene>
    <name evidence="3" type="ORF">ANN_14956</name>
</gene>
<evidence type="ECO:0000256" key="1">
    <source>
        <dbReference type="SAM" id="MobiDB-lite"/>
    </source>
</evidence>
<accession>A0ABQ8SXT8</accession>
<evidence type="ECO:0000313" key="4">
    <source>
        <dbReference type="Proteomes" id="UP001148838"/>
    </source>
</evidence>
<evidence type="ECO:0000259" key="2">
    <source>
        <dbReference type="Pfam" id="PF03184"/>
    </source>
</evidence>
<name>A0ABQ8SXT8_PERAM</name>
<keyword evidence="4" id="KW-1185">Reference proteome</keyword>
<proteinExistence type="predicted"/>
<dbReference type="PANTHER" id="PTHR19303:SF57">
    <property type="entry name" value="HTH CENPB-TYPE DOMAIN-CONTAINING PROTEIN"/>
    <property type="match status" value="1"/>
</dbReference>
<dbReference type="InterPro" id="IPR050863">
    <property type="entry name" value="CenT-Element_Derived"/>
</dbReference>
<protein>
    <recommendedName>
        <fullName evidence="2">DDE-1 domain-containing protein</fullName>
    </recommendedName>
</protein>
<feature type="region of interest" description="Disordered" evidence="1">
    <location>
        <begin position="304"/>
        <end position="336"/>
    </location>
</feature>
<dbReference type="Pfam" id="PF03184">
    <property type="entry name" value="DDE_1"/>
    <property type="match status" value="1"/>
</dbReference>
<feature type="domain" description="DDE-1" evidence="2">
    <location>
        <begin position="138"/>
        <end position="215"/>
    </location>
</feature>
<evidence type="ECO:0000313" key="3">
    <source>
        <dbReference type="EMBL" id="KAJ4439001.1"/>
    </source>
</evidence>
<sequence>MLSEARNGYGSSGKLHNPLNSSRYHIEILESTKENYFIVKSRSLDTYVHTFFQREKRTGHPTPLSPGLVASKITSGSSAERYRAFALNGLREIPGKLSGTVIIMVRNYKSKPGSRSYANYTEQQLDSALKDVIENGMSLRKAAEKRLEGKKVLLGDNLASHFNPEVLRVCEENDIAFVCLPPNSTNILQPLDVAFFRPFKQAWRNTLLQWKLKHPKMVGIPKPEVPSLLKCTLEKMDLAPPKRPDGEKSAIKRNLMKGFETCGIVPLNQDKALSKLPQEDHNVIENDMNSSLIEFLKEQRFGSAVSRPRQKKKRLRVQPGKSVTSHPIEETESEGEEFVENMDQSEDDMVTETVSDSLPEYQEPTKENIIQGKFILARFRGGRRNATEFKYVCIVQEVLSNGEIKTLGLKSCNSKKLFKVQDDDVSQIIFSDVIVVLPEPIMQQQGCSLVYSFPHDIDIMEN</sequence>
<comment type="caution">
    <text evidence="3">The sequence shown here is derived from an EMBL/GenBank/DDBJ whole genome shotgun (WGS) entry which is preliminary data.</text>
</comment>
<dbReference type="PANTHER" id="PTHR19303">
    <property type="entry name" value="TRANSPOSON"/>
    <property type="match status" value="1"/>
</dbReference>
<organism evidence="3 4">
    <name type="scientific">Periplaneta americana</name>
    <name type="common">American cockroach</name>
    <name type="synonym">Blatta americana</name>
    <dbReference type="NCBI Taxonomy" id="6978"/>
    <lineage>
        <taxon>Eukaryota</taxon>
        <taxon>Metazoa</taxon>
        <taxon>Ecdysozoa</taxon>
        <taxon>Arthropoda</taxon>
        <taxon>Hexapoda</taxon>
        <taxon>Insecta</taxon>
        <taxon>Pterygota</taxon>
        <taxon>Neoptera</taxon>
        <taxon>Polyneoptera</taxon>
        <taxon>Dictyoptera</taxon>
        <taxon>Blattodea</taxon>
        <taxon>Blattoidea</taxon>
        <taxon>Blattidae</taxon>
        <taxon>Blattinae</taxon>
        <taxon>Periplaneta</taxon>
    </lineage>
</organism>